<organism evidence="6 7">
    <name type="scientific">Sphingomonas qilianensis</name>
    <dbReference type="NCBI Taxonomy" id="1736690"/>
    <lineage>
        <taxon>Bacteria</taxon>
        <taxon>Pseudomonadati</taxon>
        <taxon>Pseudomonadota</taxon>
        <taxon>Alphaproteobacteria</taxon>
        <taxon>Sphingomonadales</taxon>
        <taxon>Sphingomonadaceae</taxon>
        <taxon>Sphingomonas</taxon>
    </lineage>
</organism>
<protein>
    <submittedName>
        <fullName evidence="6">Response regulator transcription factor</fullName>
    </submittedName>
</protein>
<keyword evidence="2" id="KW-0238">DNA-binding</keyword>
<dbReference type="RefSeq" id="WP_345863801.1">
    <property type="nucleotide sequence ID" value="NZ_JBDIMF010000001.1"/>
</dbReference>
<dbReference type="InterPro" id="IPR051015">
    <property type="entry name" value="EvgA-like"/>
</dbReference>
<dbReference type="InterPro" id="IPR011006">
    <property type="entry name" value="CheY-like_superfamily"/>
</dbReference>
<dbReference type="EMBL" id="JBDIMF010000001">
    <property type="protein sequence ID" value="MEN2785413.1"/>
    <property type="molecule type" value="Genomic_DNA"/>
</dbReference>
<dbReference type="SUPFAM" id="SSF52172">
    <property type="entry name" value="CheY-like"/>
    <property type="match status" value="1"/>
</dbReference>
<dbReference type="InterPro" id="IPR000792">
    <property type="entry name" value="Tscrpt_reg_LuxR_C"/>
</dbReference>
<dbReference type="InterPro" id="IPR016032">
    <property type="entry name" value="Sig_transdc_resp-reg_C-effctor"/>
</dbReference>
<dbReference type="CDD" id="cd06170">
    <property type="entry name" value="LuxR_C_like"/>
    <property type="match status" value="1"/>
</dbReference>
<dbReference type="SMART" id="SM00448">
    <property type="entry name" value="REC"/>
    <property type="match status" value="1"/>
</dbReference>
<evidence type="ECO:0000256" key="1">
    <source>
        <dbReference type="ARBA" id="ARBA00022553"/>
    </source>
</evidence>
<gene>
    <name evidence="6" type="ORF">ABC969_03140</name>
</gene>
<accession>A0ABU9XNL9</accession>
<dbReference type="Gene3D" id="3.40.50.2300">
    <property type="match status" value="1"/>
</dbReference>
<proteinExistence type="predicted"/>
<dbReference type="PROSITE" id="PS50043">
    <property type="entry name" value="HTH_LUXR_2"/>
    <property type="match status" value="1"/>
</dbReference>
<evidence type="ECO:0000256" key="3">
    <source>
        <dbReference type="PROSITE-ProRule" id="PRU00169"/>
    </source>
</evidence>
<dbReference type="Proteomes" id="UP001404104">
    <property type="component" value="Unassembled WGS sequence"/>
</dbReference>
<feature type="modified residue" description="4-aspartylphosphate" evidence="3">
    <location>
        <position position="56"/>
    </location>
</feature>
<dbReference type="PROSITE" id="PS00622">
    <property type="entry name" value="HTH_LUXR_1"/>
    <property type="match status" value="1"/>
</dbReference>
<keyword evidence="1 3" id="KW-0597">Phosphoprotein</keyword>
<evidence type="ECO:0000313" key="7">
    <source>
        <dbReference type="Proteomes" id="UP001404104"/>
    </source>
</evidence>
<dbReference type="PRINTS" id="PR00038">
    <property type="entry name" value="HTHLUXR"/>
</dbReference>
<name>A0ABU9XNL9_9SPHN</name>
<dbReference type="PANTHER" id="PTHR45566:SF1">
    <property type="entry name" value="HTH-TYPE TRANSCRIPTIONAL REGULATOR YHJB-RELATED"/>
    <property type="match status" value="1"/>
</dbReference>
<keyword evidence="7" id="KW-1185">Reference proteome</keyword>
<dbReference type="InterPro" id="IPR036388">
    <property type="entry name" value="WH-like_DNA-bd_sf"/>
</dbReference>
<dbReference type="Gene3D" id="1.10.10.10">
    <property type="entry name" value="Winged helix-like DNA-binding domain superfamily/Winged helix DNA-binding domain"/>
    <property type="match status" value="1"/>
</dbReference>
<dbReference type="Pfam" id="PF00196">
    <property type="entry name" value="GerE"/>
    <property type="match status" value="1"/>
</dbReference>
<dbReference type="CDD" id="cd17535">
    <property type="entry name" value="REC_NarL-like"/>
    <property type="match status" value="1"/>
</dbReference>
<dbReference type="PANTHER" id="PTHR45566">
    <property type="entry name" value="HTH-TYPE TRANSCRIPTIONAL REGULATOR YHJB-RELATED"/>
    <property type="match status" value="1"/>
</dbReference>
<dbReference type="SUPFAM" id="SSF46894">
    <property type="entry name" value="C-terminal effector domain of the bipartite response regulators"/>
    <property type="match status" value="1"/>
</dbReference>
<evidence type="ECO:0000256" key="2">
    <source>
        <dbReference type="ARBA" id="ARBA00023125"/>
    </source>
</evidence>
<dbReference type="Pfam" id="PF00072">
    <property type="entry name" value="Response_reg"/>
    <property type="match status" value="1"/>
</dbReference>
<dbReference type="InterPro" id="IPR058245">
    <property type="entry name" value="NreC/VraR/RcsB-like_REC"/>
</dbReference>
<feature type="domain" description="Response regulatory" evidence="5">
    <location>
        <begin position="4"/>
        <end position="121"/>
    </location>
</feature>
<feature type="domain" description="HTH luxR-type" evidence="4">
    <location>
        <begin position="142"/>
        <end position="207"/>
    </location>
</feature>
<comment type="caution">
    <text evidence="6">The sequence shown here is derived from an EMBL/GenBank/DDBJ whole genome shotgun (WGS) entry which is preliminary data.</text>
</comment>
<evidence type="ECO:0000259" key="5">
    <source>
        <dbReference type="PROSITE" id="PS50110"/>
    </source>
</evidence>
<evidence type="ECO:0000259" key="4">
    <source>
        <dbReference type="PROSITE" id="PS50043"/>
    </source>
</evidence>
<reference evidence="6 7" key="1">
    <citation type="submission" date="2024-05" db="EMBL/GenBank/DDBJ databases">
        <authorList>
            <person name="Liu Q."/>
            <person name="Xin Y.-H."/>
        </authorList>
    </citation>
    <scope>NUCLEOTIDE SEQUENCE [LARGE SCALE GENOMIC DNA]</scope>
    <source>
        <strain evidence="6 7">CGMCC 1.15349</strain>
    </source>
</reference>
<dbReference type="SMART" id="SM00421">
    <property type="entry name" value="HTH_LUXR"/>
    <property type="match status" value="1"/>
</dbReference>
<sequence length="216" mass="22239">MSGSILIADDHPLFRQALGLAVAAVRPAARVLEAGTLARAATLAAETNDLELILLDLKMPGASGYAGVALIHAERPLVPILVVSSADAAQALPEVRRFGAIGFLSKGADLAAIERAIAAALDGTVAPPPSADDAPIDPIDEVAARVASLTPTQLKVLLGVLDGRYNKEIAFDLGISEPTVRAHMTAVLRKLDVTSRTQAALAARALGLGAPTPIKR</sequence>
<dbReference type="InterPro" id="IPR001789">
    <property type="entry name" value="Sig_transdc_resp-reg_receiver"/>
</dbReference>
<dbReference type="PROSITE" id="PS50110">
    <property type="entry name" value="RESPONSE_REGULATORY"/>
    <property type="match status" value="1"/>
</dbReference>
<evidence type="ECO:0000313" key="6">
    <source>
        <dbReference type="EMBL" id="MEN2785413.1"/>
    </source>
</evidence>